<dbReference type="AlphaFoldDB" id="A0A2P2QMK8"/>
<sequence length="28" mass="3283">MFLSLNFLVSSVASYKLQHQMEVRNARL</sequence>
<reference evidence="1" key="1">
    <citation type="submission" date="2018-02" db="EMBL/GenBank/DDBJ databases">
        <title>Rhizophora mucronata_Transcriptome.</title>
        <authorList>
            <person name="Meera S.P."/>
            <person name="Sreeshan A."/>
            <person name="Augustine A."/>
        </authorList>
    </citation>
    <scope>NUCLEOTIDE SEQUENCE</scope>
    <source>
        <tissue evidence="1">Leaf</tissue>
    </source>
</reference>
<dbReference type="EMBL" id="GGEC01087732">
    <property type="protein sequence ID" value="MBX68216.1"/>
    <property type="molecule type" value="Transcribed_RNA"/>
</dbReference>
<organism evidence="1">
    <name type="scientific">Rhizophora mucronata</name>
    <name type="common">Asiatic mangrove</name>
    <dbReference type="NCBI Taxonomy" id="61149"/>
    <lineage>
        <taxon>Eukaryota</taxon>
        <taxon>Viridiplantae</taxon>
        <taxon>Streptophyta</taxon>
        <taxon>Embryophyta</taxon>
        <taxon>Tracheophyta</taxon>
        <taxon>Spermatophyta</taxon>
        <taxon>Magnoliopsida</taxon>
        <taxon>eudicotyledons</taxon>
        <taxon>Gunneridae</taxon>
        <taxon>Pentapetalae</taxon>
        <taxon>rosids</taxon>
        <taxon>fabids</taxon>
        <taxon>Malpighiales</taxon>
        <taxon>Rhizophoraceae</taxon>
        <taxon>Rhizophora</taxon>
    </lineage>
</organism>
<proteinExistence type="predicted"/>
<evidence type="ECO:0000313" key="1">
    <source>
        <dbReference type="EMBL" id="MBX68216.1"/>
    </source>
</evidence>
<name>A0A2P2QMK8_RHIMU</name>
<accession>A0A2P2QMK8</accession>
<protein>
    <submittedName>
        <fullName evidence="1">Uncharacterized protein</fullName>
    </submittedName>
</protein>